<dbReference type="OrthoDB" id="5315084at2759"/>
<organism evidence="1 2">
    <name type="scientific">Ophiocordyceps sinensis</name>
    <dbReference type="NCBI Taxonomy" id="72228"/>
    <lineage>
        <taxon>Eukaryota</taxon>
        <taxon>Fungi</taxon>
        <taxon>Dikarya</taxon>
        <taxon>Ascomycota</taxon>
        <taxon>Pezizomycotina</taxon>
        <taxon>Sordariomycetes</taxon>
        <taxon>Hypocreomycetidae</taxon>
        <taxon>Hypocreales</taxon>
        <taxon>Ophiocordycipitaceae</taxon>
        <taxon>Ophiocordyceps</taxon>
    </lineage>
</organism>
<evidence type="ECO:0000313" key="1">
    <source>
        <dbReference type="EMBL" id="KAF4503888.1"/>
    </source>
</evidence>
<accession>A0A8H4PHW1</accession>
<sequence>MVSMIIFKAAYNAAIKTNPKASRIIIRSDIYCTTMFRILPTTPCTHHAVPSRWKRINRLFFHRSLSLVSCNYRNQRGQTAIRSNPLARGILIRSDIHATTKINGVYGPDRPHITISLQNAIT</sequence>
<comment type="caution">
    <text evidence="1">The sequence shown here is derived from an EMBL/GenBank/DDBJ whole genome shotgun (WGS) entry which is preliminary data.</text>
</comment>
<gene>
    <name evidence="1" type="ORF">G6O67_008824</name>
</gene>
<name>A0A8H4PHW1_9HYPO</name>
<dbReference type="Proteomes" id="UP000557566">
    <property type="component" value="Unassembled WGS sequence"/>
</dbReference>
<proteinExistence type="predicted"/>
<keyword evidence="2" id="KW-1185">Reference proteome</keyword>
<dbReference type="EMBL" id="JAAVMX010000013">
    <property type="protein sequence ID" value="KAF4503888.1"/>
    <property type="molecule type" value="Genomic_DNA"/>
</dbReference>
<reference evidence="1 2" key="1">
    <citation type="journal article" date="2020" name="Genome Biol. Evol.">
        <title>A new high-quality draft genome assembly of the Chinese cordyceps Ophiocordyceps sinensis.</title>
        <authorList>
            <person name="Shu R."/>
            <person name="Zhang J."/>
            <person name="Meng Q."/>
            <person name="Zhang H."/>
            <person name="Zhou G."/>
            <person name="Li M."/>
            <person name="Wu P."/>
            <person name="Zhao Y."/>
            <person name="Chen C."/>
            <person name="Qin Q."/>
        </authorList>
    </citation>
    <scope>NUCLEOTIDE SEQUENCE [LARGE SCALE GENOMIC DNA]</scope>
    <source>
        <strain evidence="1 2">IOZ07</strain>
    </source>
</reference>
<dbReference type="AlphaFoldDB" id="A0A8H4PHW1"/>
<protein>
    <submittedName>
        <fullName evidence="1">Uncharacterized protein</fullName>
    </submittedName>
</protein>
<evidence type="ECO:0000313" key="2">
    <source>
        <dbReference type="Proteomes" id="UP000557566"/>
    </source>
</evidence>